<reference evidence="2 3" key="1">
    <citation type="submission" date="2016-07" db="EMBL/GenBank/DDBJ databases">
        <title>Comparative genomics of the entomopathogenic fungus Beauveria bassiana.</title>
        <authorList>
            <person name="Valero Jimenez C.A."/>
            <person name="Zwaan B.J."/>
            <person name="Van Kan J.A."/>
            <person name="Takken W."/>
            <person name="Debets A.J."/>
            <person name="Schoustra S.E."/>
            <person name="Koenraadt C.J."/>
        </authorList>
    </citation>
    <scope>NUCLEOTIDE SEQUENCE [LARGE SCALE GENOMIC DNA]</scope>
    <source>
        <strain evidence="2 3">ARSEF 8028</strain>
    </source>
</reference>
<dbReference type="OrthoDB" id="4152607at2759"/>
<evidence type="ECO:0000313" key="2">
    <source>
        <dbReference type="EMBL" id="PQK13250.1"/>
    </source>
</evidence>
<accession>A0A2S7YAP3</accession>
<gene>
    <name evidence="2" type="ORF">BB8028_0004g01810</name>
</gene>
<organism evidence="2 3">
    <name type="scientific">Beauveria bassiana</name>
    <name type="common">White muscardine disease fungus</name>
    <name type="synonym">Tritirachium shiotae</name>
    <dbReference type="NCBI Taxonomy" id="176275"/>
    <lineage>
        <taxon>Eukaryota</taxon>
        <taxon>Fungi</taxon>
        <taxon>Dikarya</taxon>
        <taxon>Ascomycota</taxon>
        <taxon>Pezizomycotina</taxon>
        <taxon>Sordariomycetes</taxon>
        <taxon>Hypocreomycetidae</taxon>
        <taxon>Hypocreales</taxon>
        <taxon>Cordycipitaceae</taxon>
        <taxon>Beauveria</taxon>
    </lineage>
</organism>
<dbReference type="EMBL" id="JRHA01000004">
    <property type="protein sequence ID" value="PQK13250.1"/>
    <property type="molecule type" value="Genomic_DNA"/>
</dbReference>
<dbReference type="Pfam" id="PF24494">
    <property type="entry name" value="DUF7587"/>
    <property type="match status" value="1"/>
</dbReference>
<dbReference type="InterPro" id="IPR056009">
    <property type="entry name" value="DUF7587"/>
</dbReference>
<evidence type="ECO:0000313" key="3">
    <source>
        <dbReference type="Proteomes" id="UP000237441"/>
    </source>
</evidence>
<dbReference type="AlphaFoldDB" id="A0A2S7YAP3"/>
<evidence type="ECO:0000259" key="1">
    <source>
        <dbReference type="Pfam" id="PF24494"/>
    </source>
</evidence>
<sequence length="414" mass="48025">MAVADLKNQFGALRMGEADYIPFNTPQHTQQWPPGRIPRYLFRVFTPKSQGMTNSSWTWSMDARHRSPSWATDIFARTDRAQAANMINSHLRWWTGADDNLVSWTSSLLFALVYVFHLRANIRDGSEFKDISLCMIDTKGIPDYVFIRDMDLIAAFRQESVSLQEFERLRCRQSRDFSGSYYFGEYLTQGALKIEGRCQIISSDLIIDAGLYHIREEFRSFADWEVRKKPPWAKPVVEMRQVFYSEKDQRRDMSSDGLEAAKAISRLLEPPWRLPMAASLVALAAPRTDDNAILVAFRSKDFTDDERESCSLEENTFAADGTLPEVNEYKDLMQSIYNDYYLNFMKEHLYNAEIALRSIRIFTLSDDFQNHEASQATQSFSLFDVSREKVFNRLNTISFLSDILHDRLKSGREE</sequence>
<dbReference type="Proteomes" id="UP000237441">
    <property type="component" value="Unassembled WGS sequence"/>
</dbReference>
<protein>
    <recommendedName>
        <fullName evidence="1">DUF7587 domain-containing protein</fullName>
    </recommendedName>
</protein>
<name>A0A2S7YAP3_BEABA</name>
<comment type="caution">
    <text evidence="2">The sequence shown here is derived from an EMBL/GenBank/DDBJ whole genome shotgun (WGS) entry which is preliminary data.</text>
</comment>
<feature type="domain" description="DUF7587" evidence="1">
    <location>
        <begin position="37"/>
        <end position="157"/>
    </location>
</feature>
<proteinExistence type="predicted"/>